<feature type="signal peptide" evidence="1">
    <location>
        <begin position="1"/>
        <end position="22"/>
    </location>
</feature>
<dbReference type="AlphaFoldDB" id="A0AAE3LJI9"/>
<dbReference type="InterPro" id="IPR036163">
    <property type="entry name" value="HMA_dom_sf"/>
</dbReference>
<dbReference type="CDD" id="cd00371">
    <property type="entry name" value="HMA"/>
    <property type="match status" value="1"/>
</dbReference>
<dbReference type="Gene3D" id="3.30.70.100">
    <property type="match status" value="1"/>
</dbReference>
<reference evidence="2" key="1">
    <citation type="submission" date="2022-10" db="EMBL/GenBank/DDBJ databases">
        <authorList>
            <person name="Kim H.S."/>
            <person name="Kim J.-S."/>
            <person name="Suh M.K."/>
            <person name="Eom M.K."/>
            <person name="Lee J.-S."/>
        </authorList>
    </citation>
    <scope>NUCLEOTIDE SEQUENCE</scope>
    <source>
        <strain evidence="2">LIP-5</strain>
    </source>
</reference>
<proteinExistence type="predicted"/>
<dbReference type="EMBL" id="JAOTPL010000004">
    <property type="protein sequence ID" value="MCU7693792.1"/>
    <property type="molecule type" value="Genomic_DNA"/>
</dbReference>
<evidence type="ECO:0000313" key="2">
    <source>
        <dbReference type="EMBL" id="MCU7693792.1"/>
    </source>
</evidence>
<keyword evidence="1" id="KW-0732">Signal</keyword>
<sequence length="116" mass="12972">MHKLFKLVIPAIMLVAATSLQAQIKNQKTETAKIYGNCGMCESVIEKAGNVAGVASVDWDKRTKIASISYDSKKTTKDEILKRIAAAGYDNESYTAPDKVYNNLHECCRYNRPKRQ</sequence>
<evidence type="ECO:0000256" key="1">
    <source>
        <dbReference type="SAM" id="SignalP"/>
    </source>
</evidence>
<name>A0AAE3LJI9_9BACT</name>
<feature type="chain" id="PRO_5042010833" evidence="1">
    <location>
        <begin position="23"/>
        <end position="116"/>
    </location>
</feature>
<dbReference type="Proteomes" id="UP001209317">
    <property type="component" value="Unassembled WGS sequence"/>
</dbReference>
<protein>
    <submittedName>
        <fullName evidence="2">Heavy-metal-associated domain-containing protein</fullName>
    </submittedName>
</protein>
<dbReference type="InterPro" id="IPR006121">
    <property type="entry name" value="HMA_dom"/>
</dbReference>
<keyword evidence="3" id="KW-1185">Reference proteome</keyword>
<dbReference type="GO" id="GO:0046872">
    <property type="term" value="F:metal ion binding"/>
    <property type="evidence" value="ECO:0007669"/>
    <property type="project" value="InterPro"/>
</dbReference>
<comment type="caution">
    <text evidence="2">The sequence shown here is derived from an EMBL/GenBank/DDBJ whole genome shotgun (WGS) entry which is preliminary data.</text>
</comment>
<accession>A0AAE3LJI9</accession>
<gene>
    <name evidence="2" type="ORF">OD355_04590</name>
</gene>
<organism evidence="2 3">
    <name type="scientific">Haoranjiania flava</name>
    <dbReference type="NCBI Taxonomy" id="1856322"/>
    <lineage>
        <taxon>Bacteria</taxon>
        <taxon>Pseudomonadati</taxon>
        <taxon>Bacteroidota</taxon>
        <taxon>Chitinophagia</taxon>
        <taxon>Chitinophagales</taxon>
        <taxon>Chitinophagaceae</taxon>
        <taxon>Haoranjiania</taxon>
    </lineage>
</organism>
<dbReference type="SUPFAM" id="SSF55008">
    <property type="entry name" value="HMA, heavy metal-associated domain"/>
    <property type="match status" value="1"/>
</dbReference>
<evidence type="ECO:0000313" key="3">
    <source>
        <dbReference type="Proteomes" id="UP001209317"/>
    </source>
</evidence>
<dbReference type="RefSeq" id="WP_263037279.1">
    <property type="nucleotide sequence ID" value="NZ_JAOTPL010000004.1"/>
</dbReference>